<dbReference type="SUPFAM" id="SSF53706">
    <property type="entry name" value="Formate dehydrogenase/DMSO reductase, domains 1-3"/>
    <property type="match status" value="1"/>
</dbReference>
<evidence type="ECO:0000313" key="3">
    <source>
        <dbReference type="Proteomes" id="UP001516472"/>
    </source>
</evidence>
<dbReference type="EMBL" id="JAAIYO010000022">
    <property type="protein sequence ID" value="MBE4753663.1"/>
    <property type="molecule type" value="Genomic_DNA"/>
</dbReference>
<keyword evidence="3" id="KW-1185">Reference proteome</keyword>
<evidence type="ECO:0000313" key="2">
    <source>
        <dbReference type="EMBL" id="MBE4753663.1"/>
    </source>
</evidence>
<accession>A0ABR9Q0E4</accession>
<feature type="domain" description="4Fe-4S ferredoxin-type" evidence="1">
    <location>
        <begin position="891"/>
        <end position="922"/>
    </location>
</feature>
<reference evidence="2 3" key="1">
    <citation type="submission" date="2020-02" db="EMBL/GenBank/DDBJ databases">
        <authorList>
            <person name="Babadi Z.K."/>
            <person name="Risdian C."/>
            <person name="Ebrahimipour G.H."/>
            <person name="Wink J."/>
        </authorList>
    </citation>
    <scope>NUCLEOTIDE SEQUENCE [LARGE SCALE GENOMIC DNA]</scope>
    <source>
        <strain evidence="2 3">ZKHCc1 1396</strain>
    </source>
</reference>
<feature type="domain" description="4Fe-4S ferredoxin-type" evidence="1">
    <location>
        <begin position="836"/>
        <end position="866"/>
    </location>
</feature>
<dbReference type="Gene3D" id="3.40.50.740">
    <property type="match status" value="1"/>
</dbReference>
<proteinExistence type="predicted"/>
<dbReference type="PROSITE" id="PS51379">
    <property type="entry name" value="4FE4S_FER_2"/>
    <property type="match status" value="2"/>
</dbReference>
<dbReference type="CDD" id="cd10551">
    <property type="entry name" value="PsrB"/>
    <property type="match status" value="1"/>
</dbReference>
<name>A0ABR9Q0E4_9BACT</name>
<dbReference type="InterPro" id="IPR017896">
    <property type="entry name" value="4Fe4S_Fe-S-bd"/>
</dbReference>
<dbReference type="Gene3D" id="2.20.25.90">
    <property type="entry name" value="ADC-like domains"/>
    <property type="match status" value="1"/>
</dbReference>
<dbReference type="Gene3D" id="3.40.228.10">
    <property type="entry name" value="Dimethylsulfoxide Reductase, domain 2"/>
    <property type="match status" value="1"/>
</dbReference>
<dbReference type="Gene3D" id="3.30.70.20">
    <property type="match status" value="2"/>
</dbReference>
<dbReference type="InterPro" id="IPR009010">
    <property type="entry name" value="Asp_de-COase-like_dom_sf"/>
</dbReference>
<dbReference type="PANTHER" id="PTHR42783:SF3">
    <property type="entry name" value="GLUTAMATE SYNTHASE [NADPH] SMALL CHAIN-RELATED"/>
    <property type="match status" value="1"/>
</dbReference>
<evidence type="ECO:0000259" key="1">
    <source>
        <dbReference type="PROSITE" id="PS51379"/>
    </source>
</evidence>
<dbReference type="Pfam" id="PF12838">
    <property type="entry name" value="Fer4_7"/>
    <property type="match status" value="1"/>
</dbReference>
<comment type="caution">
    <text evidence="2">The sequence shown here is derived from an EMBL/GenBank/DDBJ whole genome shotgun (WGS) entry which is preliminary data.</text>
</comment>
<dbReference type="PANTHER" id="PTHR42783">
    <property type="entry name" value="GLUTAMATE SYNTHASE [NADPH] SMALL CHAIN"/>
    <property type="match status" value="1"/>
</dbReference>
<sequence>MNTKPDSAPAQDLPSSFALPVVTGSNEAKPHAHDHDDVVAVALEHASTRSIPAEGAYGKTYWLGLEEKLATPEFLEETRPEFPVGADLPPTGFARREFMQILGASLALAGATACSTRPQDERMVPYTKTPPEITPGNPLHYASGMTLAGHTSGLLITAREGRPVKVEGNPQHPVNQGAAGIFEQAFLLSLYDPQRARVLRQGNNPRSLRVLAEDISALVGTKAAGDGGARLRFLSEPINSPLLADIKARIQRKLPAAKFHSFASISHESADTAHRALFGQPVQAVYDLTRADVIVSLDADFLESRPENLGVSRQFADRRDPKNGELNRLYVAEHRMSITGGMADHRLRVKSQEVFGVAAALAQAVGGPAGSLAASAKGGTVRPEVASWVQAVAQDLKSKAGRGVVLAGERQPAAVHALAQAINAALGNVGTTVKVVPAAAPEASGLAEIRALVEDIKAGRVDTLVITASNPLYALPVDAGLAEVLDPKQNANRKALSVLYAGHYEDETSKYADWFVPLAHQLETWSDGRSVDGTVSIAQPLIQPLFNGVPEAELYAMFLDEPFRPAYQMLREYWTAQGGEAGRGDFESRWETWVSEGVIPGTLATAVTTAPDVGAAAATVSAYQPPSAGDLEINFVADYKLLDGRFANNAWLQELPDPITKIVWDNAAILSPATAKKLGLENGQLAELEYGGRKLQVPVTILPGNADDTVTVALGYGRTGLHEVVAKGVGFNANLLRSVNAPWFDGGAKLTKVRGSHTFARTQYHWRMEGRPLALDMSVSELANPSKATEHVLERVQGELTPGKRDMLVSQRTEDGKTVLEQSFEYAKTPQEGYKWGMSIDLSRCTGCNACVVACQAENNIPVVGKEQVGRGREMHWLRIDRYFEGDESNPAMVMQPVACVHCEKAPCEYVCPVNATVHSDEGLNDMVYNRCVGTRYCSNNCPYKVRRFNYLHYTQGKTPTEKMLMNPDVTVRNRGVMEKCTYCVQRIERVRINARVEKRLIQEKELQTACQQTCPTQAIAFGSLADPAQRVTQMHEDERAYRLLHELGTRPRTAHLIRLRNPNPALVATAPAESKPAPEGGH</sequence>
<organism evidence="2 3">
    <name type="scientific">Corallococcus soli</name>
    <dbReference type="NCBI Taxonomy" id="2710757"/>
    <lineage>
        <taxon>Bacteria</taxon>
        <taxon>Pseudomonadati</taxon>
        <taxon>Myxococcota</taxon>
        <taxon>Myxococcia</taxon>
        <taxon>Myxococcales</taxon>
        <taxon>Cystobacterineae</taxon>
        <taxon>Myxococcaceae</taxon>
        <taxon>Corallococcus</taxon>
    </lineage>
</organism>
<dbReference type="RefSeq" id="WP_193430848.1">
    <property type="nucleotide sequence ID" value="NZ_CBCSIP010000061.1"/>
</dbReference>
<dbReference type="Gene3D" id="3.30.2070.10">
    <property type="entry name" value="Formate dehydrogenase/DMSO reductase"/>
    <property type="match status" value="1"/>
</dbReference>
<gene>
    <name evidence="2" type="ORF">G4177_36505</name>
</gene>
<dbReference type="InterPro" id="IPR030948">
    <property type="entry name" value="TAT_var_transloc_signal_dom"/>
</dbReference>
<dbReference type="Proteomes" id="UP001516472">
    <property type="component" value="Unassembled WGS sequence"/>
</dbReference>
<dbReference type="Gene3D" id="2.40.40.20">
    <property type="match status" value="1"/>
</dbReference>
<protein>
    <submittedName>
        <fullName evidence="2">TAT-variant-translocated molybdopterin oxidoreductase</fullName>
    </submittedName>
</protein>
<dbReference type="SUPFAM" id="SSF50692">
    <property type="entry name" value="ADC-like"/>
    <property type="match status" value="1"/>
</dbReference>
<dbReference type="SUPFAM" id="SSF54862">
    <property type="entry name" value="4Fe-4S ferredoxins"/>
    <property type="match status" value="1"/>
</dbReference>
<dbReference type="CDD" id="cd02784">
    <property type="entry name" value="MopB_CT_PHLH"/>
    <property type="match status" value="1"/>
</dbReference>
<dbReference type="NCBIfam" id="TIGR04519">
    <property type="entry name" value="MoCo_extend_TAT"/>
    <property type="match status" value="1"/>
</dbReference>